<dbReference type="Gene3D" id="3.90.1140.10">
    <property type="entry name" value="Cyclic phosphodiesterase"/>
    <property type="match status" value="1"/>
</dbReference>
<proteinExistence type="predicted"/>
<comment type="caution">
    <text evidence="1">The sequence shown here is derived from an EMBL/GenBank/DDBJ whole genome shotgun (WGS) entry which is preliminary data.</text>
</comment>
<reference evidence="3 4" key="1">
    <citation type="submission" date="2020-04" db="EMBL/GenBank/DDBJ databases">
        <title>Perkinsus olseni comparative genomics.</title>
        <authorList>
            <person name="Bogema D.R."/>
        </authorList>
    </citation>
    <scope>NUCLEOTIDE SEQUENCE [LARGE SCALE GENOMIC DNA]</scope>
    <source>
        <strain evidence="1">00978-12</strain>
        <strain evidence="2">ATCC PRA-205</strain>
    </source>
</reference>
<dbReference type="InterPro" id="IPR012386">
    <property type="entry name" value="Cyclic-nucl_3Pdiesterase"/>
</dbReference>
<dbReference type="Proteomes" id="UP000574390">
    <property type="component" value="Unassembled WGS sequence"/>
</dbReference>
<name>A0A7J6PAW4_PEROL</name>
<evidence type="ECO:0000313" key="1">
    <source>
        <dbReference type="EMBL" id="KAF4693314.1"/>
    </source>
</evidence>
<dbReference type="GO" id="GO:0009187">
    <property type="term" value="P:cyclic nucleotide metabolic process"/>
    <property type="evidence" value="ECO:0007669"/>
    <property type="project" value="TreeGrafter"/>
</dbReference>
<dbReference type="Pfam" id="PF13563">
    <property type="entry name" value="2_5_RNA_ligase2"/>
    <property type="match status" value="1"/>
</dbReference>
<dbReference type="Proteomes" id="UP000541610">
    <property type="component" value="Unassembled WGS sequence"/>
</dbReference>
<evidence type="ECO:0000313" key="2">
    <source>
        <dbReference type="EMBL" id="KAF4756389.1"/>
    </source>
</evidence>
<dbReference type="PANTHER" id="PTHR28141">
    <property type="entry name" value="2',3'-CYCLIC-NUCLEOTIDE 3'-PHOSPHODIESTERASE"/>
    <property type="match status" value="1"/>
</dbReference>
<sequence length="164" mass="18010">MTKDEIHYSIWVSPPPESVVHDEVSRLIKNAHKACPSMTDAVFQPHITVVGTFMASSDEDAAAKASNLARATAGPITVEFDAEPAVVEADKWNMVVVFWIDDDHGDLLALHKAFGGGGEGYTPHMSLCYGCSSREERVQIVELWRTEGGLSGVTGWRRIDRIEL</sequence>
<evidence type="ECO:0000313" key="4">
    <source>
        <dbReference type="Proteomes" id="UP000574390"/>
    </source>
</evidence>
<gene>
    <name evidence="1" type="ORF">FOZ60_011294</name>
    <name evidence="2" type="ORF">FOZ62_005226</name>
</gene>
<evidence type="ECO:0008006" key="5">
    <source>
        <dbReference type="Google" id="ProtNLM"/>
    </source>
</evidence>
<dbReference type="InterPro" id="IPR009097">
    <property type="entry name" value="Cyclic_Pdiesterase"/>
</dbReference>
<dbReference type="SUPFAM" id="SSF55144">
    <property type="entry name" value="LigT-like"/>
    <property type="match status" value="1"/>
</dbReference>
<dbReference type="EMBL" id="JABANP010000047">
    <property type="protein sequence ID" value="KAF4693314.1"/>
    <property type="molecule type" value="Genomic_DNA"/>
</dbReference>
<dbReference type="PANTHER" id="PTHR28141:SF1">
    <property type="entry name" value="2',3'-CYCLIC-NUCLEOTIDE 3'-PHOSPHODIESTERASE"/>
    <property type="match status" value="1"/>
</dbReference>
<organism evidence="1 3">
    <name type="scientific">Perkinsus olseni</name>
    <name type="common">Perkinsus atlanticus</name>
    <dbReference type="NCBI Taxonomy" id="32597"/>
    <lineage>
        <taxon>Eukaryota</taxon>
        <taxon>Sar</taxon>
        <taxon>Alveolata</taxon>
        <taxon>Perkinsozoa</taxon>
        <taxon>Perkinsea</taxon>
        <taxon>Perkinsida</taxon>
        <taxon>Perkinsidae</taxon>
        <taxon>Perkinsus</taxon>
    </lineage>
</organism>
<dbReference type="GO" id="GO:0004113">
    <property type="term" value="F:2',3'-cyclic-nucleotide 3'-phosphodiesterase activity"/>
    <property type="evidence" value="ECO:0007669"/>
    <property type="project" value="TreeGrafter"/>
</dbReference>
<dbReference type="AlphaFoldDB" id="A0A7J6PAW4"/>
<accession>A0A7J6PAW4</accession>
<protein>
    <recommendedName>
        <fullName evidence="5">Cyclic phosphodiesterase</fullName>
    </recommendedName>
</protein>
<evidence type="ECO:0000313" key="3">
    <source>
        <dbReference type="Proteomes" id="UP000541610"/>
    </source>
</evidence>
<dbReference type="EMBL" id="JABANM010000195">
    <property type="protein sequence ID" value="KAF4756389.1"/>
    <property type="molecule type" value="Genomic_DNA"/>
</dbReference>
<dbReference type="OrthoDB" id="514292at2759"/>